<sequence>MAVNFLSTSEAKAKYDALKETYNNEDYFEVLQKSHHAHAAQKFSFPPLSFLQTPPIFGIHTLLHLHFQGGHNQISNFLRV</sequence>
<dbReference type="AlphaFoldDB" id="A0ABD1FQA2"/>
<organism evidence="1 2">
    <name type="scientific">Salvia divinorum</name>
    <name type="common">Maria pastora</name>
    <name type="synonym">Diviner's sage</name>
    <dbReference type="NCBI Taxonomy" id="28513"/>
    <lineage>
        <taxon>Eukaryota</taxon>
        <taxon>Viridiplantae</taxon>
        <taxon>Streptophyta</taxon>
        <taxon>Embryophyta</taxon>
        <taxon>Tracheophyta</taxon>
        <taxon>Spermatophyta</taxon>
        <taxon>Magnoliopsida</taxon>
        <taxon>eudicotyledons</taxon>
        <taxon>Gunneridae</taxon>
        <taxon>Pentapetalae</taxon>
        <taxon>asterids</taxon>
        <taxon>lamiids</taxon>
        <taxon>Lamiales</taxon>
        <taxon>Lamiaceae</taxon>
        <taxon>Nepetoideae</taxon>
        <taxon>Mentheae</taxon>
        <taxon>Salviinae</taxon>
        <taxon>Salvia</taxon>
        <taxon>Salvia subgen. Calosphace</taxon>
    </lineage>
</organism>
<comment type="caution">
    <text evidence="1">The sequence shown here is derived from an EMBL/GenBank/DDBJ whole genome shotgun (WGS) entry which is preliminary data.</text>
</comment>
<evidence type="ECO:0000313" key="1">
    <source>
        <dbReference type="EMBL" id="KAL1534027.1"/>
    </source>
</evidence>
<keyword evidence="2" id="KW-1185">Reference proteome</keyword>
<dbReference type="EMBL" id="JBEAFC010000013">
    <property type="protein sequence ID" value="KAL1534027.1"/>
    <property type="molecule type" value="Genomic_DNA"/>
</dbReference>
<reference evidence="1 2" key="1">
    <citation type="submission" date="2024-06" db="EMBL/GenBank/DDBJ databases">
        <title>A chromosome level genome sequence of Diviner's sage (Salvia divinorum).</title>
        <authorList>
            <person name="Ford S.A."/>
            <person name="Ro D.-K."/>
            <person name="Ness R.W."/>
            <person name="Phillips M.A."/>
        </authorList>
    </citation>
    <scope>NUCLEOTIDE SEQUENCE [LARGE SCALE GENOMIC DNA]</scope>
    <source>
        <strain evidence="1">SAF-2024a</strain>
        <tissue evidence="1">Leaf</tissue>
    </source>
</reference>
<dbReference type="Proteomes" id="UP001567538">
    <property type="component" value="Unassembled WGS sequence"/>
</dbReference>
<accession>A0ABD1FQA2</accession>
<protein>
    <submittedName>
        <fullName evidence="1">Uncharacterized protein</fullName>
    </submittedName>
</protein>
<proteinExistence type="predicted"/>
<name>A0ABD1FQA2_SALDI</name>
<gene>
    <name evidence="1" type="ORF">AAHA92_31432</name>
</gene>
<evidence type="ECO:0000313" key="2">
    <source>
        <dbReference type="Proteomes" id="UP001567538"/>
    </source>
</evidence>